<feature type="transmembrane region" description="Helical" evidence="1">
    <location>
        <begin position="50"/>
        <end position="70"/>
    </location>
</feature>
<dbReference type="GeneID" id="87107103"/>
<keyword evidence="3" id="KW-1185">Reference proteome</keyword>
<keyword evidence="1" id="KW-0812">Transmembrane</keyword>
<gene>
    <name evidence="2" type="ORF">Theba_1298</name>
</gene>
<reference evidence="2 3" key="1">
    <citation type="journal article" date="2012" name="Genome Biol. Evol.">
        <title>Genome Sequence of the Mesophilic Thermotogales Bacterium Mesotoga prima MesG1.Ag.4.2 Reveals the Largest Thermotogales Genome To Date.</title>
        <authorList>
            <person name="Zhaxybayeva O."/>
            <person name="Swithers K.S."/>
            <person name="Foght J."/>
            <person name="Green A.G."/>
            <person name="Bruce D."/>
            <person name="Detter C."/>
            <person name="Han S."/>
            <person name="Teshima H."/>
            <person name="Han J."/>
            <person name="Woyke T."/>
            <person name="Pitluck S."/>
            <person name="Nolan M."/>
            <person name="Ivanova N."/>
            <person name="Pati A."/>
            <person name="Land M.L."/>
            <person name="Dlutek M."/>
            <person name="Doolittle W.F."/>
            <person name="Noll K.M."/>
            <person name="Nesbo C.L."/>
        </authorList>
    </citation>
    <scope>NUCLEOTIDE SEQUENCE [LARGE SCALE GENOMIC DNA]</scope>
    <source>
        <strain evidence="3">mesG1.Ag.4.2</strain>
    </source>
</reference>
<dbReference type="STRING" id="660470.Theba_1298"/>
<dbReference type="AlphaFoldDB" id="I2F4Y3"/>
<accession>I2F4Y3</accession>
<dbReference type="KEGG" id="mpg:Theba_1298"/>
<feature type="transmembrane region" description="Helical" evidence="1">
    <location>
        <begin position="12"/>
        <end position="43"/>
    </location>
</feature>
<name>I2F4Y3_9BACT</name>
<dbReference type="HOGENOM" id="CLU_828249_0_0_0"/>
<protein>
    <recommendedName>
        <fullName evidence="4">Adhesin domain-containing protein</fullName>
    </recommendedName>
</protein>
<evidence type="ECO:0000313" key="3">
    <source>
        <dbReference type="Proteomes" id="UP000002881"/>
    </source>
</evidence>
<evidence type="ECO:0000256" key="1">
    <source>
        <dbReference type="SAM" id="Phobius"/>
    </source>
</evidence>
<organism evidence="2 3">
    <name type="scientific">Mesotoga prima MesG1.Ag.4.2</name>
    <dbReference type="NCBI Taxonomy" id="660470"/>
    <lineage>
        <taxon>Bacteria</taxon>
        <taxon>Thermotogati</taxon>
        <taxon>Thermotogota</taxon>
        <taxon>Thermotogae</taxon>
        <taxon>Kosmotogales</taxon>
        <taxon>Kosmotogaceae</taxon>
        <taxon>Mesotoga</taxon>
    </lineage>
</organism>
<keyword evidence="1" id="KW-0472">Membrane</keyword>
<keyword evidence="1" id="KW-1133">Transmembrane helix</keyword>
<dbReference type="RefSeq" id="WP_006486672.1">
    <property type="nucleotide sequence ID" value="NC_017934.1"/>
</dbReference>
<sequence precursor="true">MNKKYPSITKLILAGVLGLLALLIPFTAGKILLAIAGIVVVALSLKKFKWLLITLGILFLVIPIVALGVINGIGSNCLNWPLGFIDDPSILQWFNWIENDGYEYYGNNEGGYNRKGSDHKTYMPDQYVDGAKEIVFSGLGFEISFDENSDKIHIPSKLEINRYGERLQISMPNDMKNSTAQITIGTLSELDRLEFRTVFLRLNDKVNVAKMEIQTISGEIRGEIMASKMISIEGTSLSITGSLKAPEIIIENVPSLSFMGSVEAEKFTVQNGVALAFSMDASKIENLSIHGTVVNGRIKFSDSWTGSRRVNVSGIGGSLNLLMPTGSGGFELITSGRVSVVTEKY</sequence>
<evidence type="ECO:0008006" key="4">
    <source>
        <dbReference type="Google" id="ProtNLM"/>
    </source>
</evidence>
<dbReference type="Proteomes" id="UP000002881">
    <property type="component" value="Chromosome"/>
</dbReference>
<evidence type="ECO:0000313" key="2">
    <source>
        <dbReference type="EMBL" id="AFK06986.1"/>
    </source>
</evidence>
<dbReference type="eggNOG" id="ENOG5032WTK">
    <property type="taxonomic scope" value="Bacteria"/>
</dbReference>
<proteinExistence type="predicted"/>
<dbReference type="EMBL" id="CP003532">
    <property type="protein sequence ID" value="AFK06986.1"/>
    <property type="molecule type" value="Genomic_DNA"/>
</dbReference>